<accession>A0A4C1W2I2</accession>
<reference evidence="2 3" key="1">
    <citation type="journal article" date="2019" name="Commun. Biol.">
        <title>The bagworm genome reveals a unique fibroin gene that provides high tensile strength.</title>
        <authorList>
            <person name="Kono N."/>
            <person name="Nakamura H."/>
            <person name="Ohtoshi R."/>
            <person name="Tomita M."/>
            <person name="Numata K."/>
            <person name="Arakawa K."/>
        </authorList>
    </citation>
    <scope>NUCLEOTIDE SEQUENCE [LARGE SCALE GENOMIC DNA]</scope>
</reference>
<gene>
    <name evidence="2" type="ORF">EVAR_31230_1</name>
</gene>
<organism evidence="2 3">
    <name type="scientific">Eumeta variegata</name>
    <name type="common">Bagworm moth</name>
    <name type="synonym">Eumeta japonica</name>
    <dbReference type="NCBI Taxonomy" id="151549"/>
    <lineage>
        <taxon>Eukaryota</taxon>
        <taxon>Metazoa</taxon>
        <taxon>Ecdysozoa</taxon>
        <taxon>Arthropoda</taxon>
        <taxon>Hexapoda</taxon>
        <taxon>Insecta</taxon>
        <taxon>Pterygota</taxon>
        <taxon>Neoptera</taxon>
        <taxon>Endopterygota</taxon>
        <taxon>Lepidoptera</taxon>
        <taxon>Glossata</taxon>
        <taxon>Ditrysia</taxon>
        <taxon>Tineoidea</taxon>
        <taxon>Psychidae</taxon>
        <taxon>Oiketicinae</taxon>
        <taxon>Eumeta</taxon>
    </lineage>
</organism>
<evidence type="ECO:0000313" key="2">
    <source>
        <dbReference type="EMBL" id="GBP44337.1"/>
    </source>
</evidence>
<name>A0A4C1W2I2_EUMVA</name>
<evidence type="ECO:0000256" key="1">
    <source>
        <dbReference type="SAM" id="MobiDB-lite"/>
    </source>
</evidence>
<protein>
    <submittedName>
        <fullName evidence="2">Uncharacterized protein</fullName>
    </submittedName>
</protein>
<feature type="region of interest" description="Disordered" evidence="1">
    <location>
        <begin position="83"/>
        <end position="103"/>
    </location>
</feature>
<keyword evidence="3" id="KW-1185">Reference proteome</keyword>
<dbReference type="AlphaFoldDB" id="A0A4C1W2I2"/>
<sequence>MLTTNTTTDSIPRLGGCKDFRALAEEIRCRSANPIAVPYRRLHSNQAEEVLLWQSHTVLTGEVLHSHRIQTYKVAASAIAFRPGKESSGGPLPLPPIGLTTLN</sequence>
<comment type="caution">
    <text evidence="2">The sequence shown here is derived from an EMBL/GenBank/DDBJ whole genome shotgun (WGS) entry which is preliminary data.</text>
</comment>
<dbReference type="EMBL" id="BGZK01000451">
    <property type="protein sequence ID" value="GBP44337.1"/>
    <property type="molecule type" value="Genomic_DNA"/>
</dbReference>
<evidence type="ECO:0000313" key="3">
    <source>
        <dbReference type="Proteomes" id="UP000299102"/>
    </source>
</evidence>
<dbReference type="Proteomes" id="UP000299102">
    <property type="component" value="Unassembled WGS sequence"/>
</dbReference>
<proteinExistence type="predicted"/>